<dbReference type="InterPro" id="IPR036388">
    <property type="entry name" value="WH-like_DNA-bd_sf"/>
</dbReference>
<keyword evidence="8" id="KW-1185">Reference proteome</keyword>
<name>A0A853DIT9_9MICO</name>
<protein>
    <recommendedName>
        <fullName evidence="6">RNA polymerase sigma factor 70 region 4 type 2 domain-containing protein</fullName>
    </recommendedName>
</protein>
<dbReference type="Pfam" id="PF08281">
    <property type="entry name" value="Sigma70_r4_2"/>
    <property type="match status" value="1"/>
</dbReference>
<dbReference type="Gene3D" id="1.10.10.10">
    <property type="entry name" value="Winged helix-like DNA-binding domain superfamily/Winged helix DNA-binding domain"/>
    <property type="match status" value="1"/>
</dbReference>
<dbReference type="GO" id="GO:0003677">
    <property type="term" value="F:DNA binding"/>
    <property type="evidence" value="ECO:0007669"/>
    <property type="project" value="InterPro"/>
</dbReference>
<evidence type="ECO:0000256" key="1">
    <source>
        <dbReference type="ARBA" id="ARBA00010641"/>
    </source>
</evidence>
<dbReference type="EMBL" id="JACCFW010000001">
    <property type="protein sequence ID" value="NYJ74944.1"/>
    <property type="molecule type" value="Genomic_DNA"/>
</dbReference>
<evidence type="ECO:0000313" key="7">
    <source>
        <dbReference type="EMBL" id="NYJ74944.1"/>
    </source>
</evidence>
<feature type="region of interest" description="Disordered" evidence="5">
    <location>
        <begin position="1"/>
        <end position="30"/>
    </location>
</feature>
<keyword evidence="3" id="KW-0731">Sigma factor</keyword>
<dbReference type="GO" id="GO:0006352">
    <property type="term" value="P:DNA-templated transcription initiation"/>
    <property type="evidence" value="ECO:0007669"/>
    <property type="project" value="InterPro"/>
</dbReference>
<evidence type="ECO:0000256" key="2">
    <source>
        <dbReference type="ARBA" id="ARBA00023015"/>
    </source>
</evidence>
<keyword evidence="2" id="KW-0805">Transcription regulation</keyword>
<comment type="similarity">
    <text evidence="1">Belongs to the sigma-70 factor family. ECF subfamily.</text>
</comment>
<evidence type="ECO:0000256" key="5">
    <source>
        <dbReference type="SAM" id="MobiDB-lite"/>
    </source>
</evidence>
<gene>
    <name evidence="7" type="ORF">HNR15_001907</name>
</gene>
<evidence type="ECO:0000313" key="8">
    <source>
        <dbReference type="Proteomes" id="UP000571817"/>
    </source>
</evidence>
<dbReference type="AlphaFoldDB" id="A0A853DIT9"/>
<accession>A0A853DIT9</accession>
<dbReference type="SUPFAM" id="SSF88659">
    <property type="entry name" value="Sigma3 and sigma4 domains of RNA polymerase sigma factors"/>
    <property type="match status" value="1"/>
</dbReference>
<evidence type="ECO:0000259" key="6">
    <source>
        <dbReference type="Pfam" id="PF08281"/>
    </source>
</evidence>
<comment type="caution">
    <text evidence="7">The sequence shown here is derived from an EMBL/GenBank/DDBJ whole genome shotgun (WGS) entry which is preliminary data.</text>
</comment>
<reference evidence="7 8" key="1">
    <citation type="submission" date="2020-07" db="EMBL/GenBank/DDBJ databases">
        <title>Sequencing the genomes of 1000 actinobacteria strains.</title>
        <authorList>
            <person name="Klenk H.-P."/>
        </authorList>
    </citation>
    <scope>NUCLEOTIDE SEQUENCE [LARGE SCALE GENOMIC DNA]</scope>
    <source>
        <strain evidence="7 8">DSM 29531</strain>
    </source>
</reference>
<organism evidence="7 8">
    <name type="scientific">Allobranchiibius huperziae</name>
    <dbReference type="NCBI Taxonomy" id="1874116"/>
    <lineage>
        <taxon>Bacteria</taxon>
        <taxon>Bacillati</taxon>
        <taxon>Actinomycetota</taxon>
        <taxon>Actinomycetes</taxon>
        <taxon>Micrococcales</taxon>
        <taxon>Dermacoccaceae</taxon>
        <taxon>Allobranchiibius</taxon>
    </lineage>
</organism>
<dbReference type="InterPro" id="IPR013324">
    <property type="entry name" value="RNA_pol_sigma_r3/r4-like"/>
</dbReference>
<dbReference type="GO" id="GO:0016987">
    <property type="term" value="F:sigma factor activity"/>
    <property type="evidence" value="ECO:0007669"/>
    <property type="project" value="UniProtKB-KW"/>
</dbReference>
<feature type="domain" description="RNA polymerase sigma factor 70 region 4 type 2" evidence="6">
    <location>
        <begin position="31"/>
        <end position="64"/>
    </location>
</feature>
<proteinExistence type="inferred from homology"/>
<evidence type="ECO:0000256" key="4">
    <source>
        <dbReference type="ARBA" id="ARBA00023163"/>
    </source>
</evidence>
<dbReference type="Proteomes" id="UP000571817">
    <property type="component" value="Unassembled WGS sequence"/>
</dbReference>
<keyword evidence="4" id="KW-0804">Transcription</keyword>
<dbReference type="RefSeq" id="WP_179481226.1">
    <property type="nucleotide sequence ID" value="NZ_JACCFW010000001.1"/>
</dbReference>
<sequence length="83" mass="8467">MITDSPTGAAFGKPDADKPGTGAPHPLSGSDQQLLTLRFVHGLRPAEIAQALGMSQARVAQRLAALADRAQTGTGSSDDSHSS</sequence>
<dbReference type="InterPro" id="IPR013249">
    <property type="entry name" value="RNA_pol_sigma70_r4_t2"/>
</dbReference>
<evidence type="ECO:0000256" key="3">
    <source>
        <dbReference type="ARBA" id="ARBA00023082"/>
    </source>
</evidence>